<accession>A0A9W6P3W7</accession>
<dbReference type="RefSeq" id="WP_285757641.1">
    <property type="nucleotide sequence ID" value="NZ_BSQG01000001.1"/>
</dbReference>
<gene>
    <name evidence="2" type="ORF">Nans01_11800</name>
</gene>
<evidence type="ECO:0000313" key="3">
    <source>
        <dbReference type="Proteomes" id="UP001165092"/>
    </source>
</evidence>
<organism evidence="2 3">
    <name type="scientific">Nocardiopsis ansamitocini</name>
    <dbReference type="NCBI Taxonomy" id="1670832"/>
    <lineage>
        <taxon>Bacteria</taxon>
        <taxon>Bacillati</taxon>
        <taxon>Actinomycetota</taxon>
        <taxon>Actinomycetes</taxon>
        <taxon>Streptosporangiales</taxon>
        <taxon>Nocardiopsidaceae</taxon>
        <taxon>Nocardiopsis</taxon>
    </lineage>
</organism>
<comment type="caution">
    <text evidence="2">The sequence shown here is derived from an EMBL/GenBank/DDBJ whole genome shotgun (WGS) entry which is preliminary data.</text>
</comment>
<evidence type="ECO:0000256" key="1">
    <source>
        <dbReference type="SAM" id="MobiDB-lite"/>
    </source>
</evidence>
<feature type="compositionally biased region" description="Low complexity" evidence="1">
    <location>
        <begin position="118"/>
        <end position="129"/>
    </location>
</feature>
<sequence length="139" mass="13972">MFDALFDWFKGMVTGAAETVGETAETTTAGFGDAAAQVGDQAGQFEAGLTEQYGTAQDAFADPGAMAGDYAADAGAALGDQAGQFEAGLTEQYGTAQDAFADPAAAVEGQAADLSAAAQAQAQEAAQPAKDLGEFFPER</sequence>
<proteinExistence type="predicted"/>
<dbReference type="AlphaFoldDB" id="A0A9W6P3W7"/>
<dbReference type="Proteomes" id="UP001165092">
    <property type="component" value="Unassembled WGS sequence"/>
</dbReference>
<dbReference type="EMBL" id="BSQG01000001">
    <property type="protein sequence ID" value="GLU46829.1"/>
    <property type="molecule type" value="Genomic_DNA"/>
</dbReference>
<feature type="region of interest" description="Disordered" evidence="1">
    <location>
        <begin position="118"/>
        <end position="139"/>
    </location>
</feature>
<keyword evidence="3" id="KW-1185">Reference proteome</keyword>
<protein>
    <submittedName>
        <fullName evidence="2">Uncharacterized protein</fullName>
    </submittedName>
</protein>
<reference evidence="2" key="1">
    <citation type="submission" date="2023-02" db="EMBL/GenBank/DDBJ databases">
        <title>Nocardiopsis ansamitocini NBRC 112285.</title>
        <authorList>
            <person name="Ichikawa N."/>
            <person name="Sato H."/>
            <person name="Tonouchi N."/>
        </authorList>
    </citation>
    <scope>NUCLEOTIDE SEQUENCE</scope>
    <source>
        <strain evidence="2">NBRC 112285</strain>
    </source>
</reference>
<name>A0A9W6P3W7_9ACTN</name>
<evidence type="ECO:0000313" key="2">
    <source>
        <dbReference type="EMBL" id="GLU46829.1"/>
    </source>
</evidence>